<evidence type="ECO:0000313" key="2">
    <source>
        <dbReference type="Proteomes" id="UP001057580"/>
    </source>
</evidence>
<name>A0A9E7R5J3_9EURY</name>
<accession>A0A9E7R5J3</accession>
<dbReference type="KEGG" id="ssai:N0B31_05495"/>
<sequence length="56" mass="5815">MEGRRVTVTVDGETRTGSVTAVEYTRLAGSPVAVVELDEPLADGRAALAVGVDELD</sequence>
<evidence type="ECO:0000313" key="1">
    <source>
        <dbReference type="EMBL" id="UWM55738.1"/>
    </source>
</evidence>
<proteinExistence type="predicted"/>
<gene>
    <name evidence="1" type="ORF">N0B31_05495</name>
</gene>
<reference evidence="1" key="1">
    <citation type="submission" date="2022-09" db="EMBL/GenBank/DDBJ databases">
        <title>Diverse halophilic archaea isolated from saline environments.</title>
        <authorList>
            <person name="Cui H.-L."/>
        </authorList>
    </citation>
    <scope>NUCLEOTIDE SEQUENCE</scope>
    <source>
        <strain evidence="1">ZS-35-S2</strain>
    </source>
</reference>
<dbReference type="Proteomes" id="UP001057580">
    <property type="component" value="Chromosome"/>
</dbReference>
<dbReference type="AlphaFoldDB" id="A0A9E7R5J3"/>
<dbReference type="RefSeq" id="WP_260594849.1">
    <property type="nucleotide sequence ID" value="NZ_CP104003.1"/>
</dbReference>
<keyword evidence="2" id="KW-1185">Reference proteome</keyword>
<protein>
    <submittedName>
        <fullName evidence="1">Uncharacterized protein</fullName>
    </submittedName>
</protein>
<dbReference type="GeneID" id="74941855"/>
<dbReference type="EMBL" id="CP104003">
    <property type="protein sequence ID" value="UWM55738.1"/>
    <property type="molecule type" value="Genomic_DNA"/>
</dbReference>
<organism evidence="1 2">
    <name type="scientific">Salinirubellus salinus</name>
    <dbReference type="NCBI Taxonomy" id="1364945"/>
    <lineage>
        <taxon>Archaea</taxon>
        <taxon>Methanobacteriati</taxon>
        <taxon>Methanobacteriota</taxon>
        <taxon>Stenosarchaea group</taxon>
        <taxon>Halobacteria</taxon>
        <taxon>Halobacteriales</taxon>
        <taxon>Natronomonadaceae</taxon>
        <taxon>Salinirubellus</taxon>
    </lineage>
</organism>